<protein>
    <recommendedName>
        <fullName evidence="2">Amine oxidase domain-containing protein</fullName>
    </recommendedName>
</protein>
<comment type="caution">
    <text evidence="3">The sequence shown here is derived from an EMBL/GenBank/DDBJ whole genome shotgun (WGS) entry which is preliminary data.</text>
</comment>
<feature type="region of interest" description="Disordered" evidence="1">
    <location>
        <begin position="54"/>
        <end position="74"/>
    </location>
</feature>
<evidence type="ECO:0000313" key="4">
    <source>
        <dbReference type="Proteomes" id="UP001630127"/>
    </source>
</evidence>
<dbReference type="Gene3D" id="1.10.3110.10">
    <property type="entry name" value="protoporphyrinogen ix oxidase, domain 3"/>
    <property type="match status" value="1"/>
</dbReference>
<gene>
    <name evidence="3" type="ORF">ACH5RR_022469</name>
</gene>
<dbReference type="AlphaFoldDB" id="A0ABD2ZBT1"/>
<evidence type="ECO:0000259" key="2">
    <source>
        <dbReference type="Pfam" id="PF01593"/>
    </source>
</evidence>
<organism evidence="3 4">
    <name type="scientific">Cinchona calisaya</name>
    <dbReference type="NCBI Taxonomy" id="153742"/>
    <lineage>
        <taxon>Eukaryota</taxon>
        <taxon>Viridiplantae</taxon>
        <taxon>Streptophyta</taxon>
        <taxon>Embryophyta</taxon>
        <taxon>Tracheophyta</taxon>
        <taxon>Spermatophyta</taxon>
        <taxon>Magnoliopsida</taxon>
        <taxon>eudicotyledons</taxon>
        <taxon>Gunneridae</taxon>
        <taxon>Pentapetalae</taxon>
        <taxon>asterids</taxon>
        <taxon>lamiids</taxon>
        <taxon>Gentianales</taxon>
        <taxon>Rubiaceae</taxon>
        <taxon>Cinchonoideae</taxon>
        <taxon>Cinchoneae</taxon>
        <taxon>Cinchona</taxon>
    </lineage>
</organism>
<dbReference type="EMBL" id="JBJUIK010000010">
    <property type="protein sequence ID" value="KAL3515567.1"/>
    <property type="molecule type" value="Genomic_DNA"/>
</dbReference>
<dbReference type="InterPro" id="IPR002937">
    <property type="entry name" value="Amino_oxidase"/>
</dbReference>
<dbReference type="InterPro" id="IPR036188">
    <property type="entry name" value="FAD/NAD-bd_sf"/>
</dbReference>
<reference evidence="3 4" key="1">
    <citation type="submission" date="2024-11" db="EMBL/GenBank/DDBJ databases">
        <title>A near-complete genome assembly of Cinchona calisaya.</title>
        <authorList>
            <person name="Lian D.C."/>
            <person name="Zhao X.W."/>
            <person name="Wei L."/>
        </authorList>
    </citation>
    <scope>NUCLEOTIDE SEQUENCE [LARGE SCALE GENOMIC DNA]</scope>
    <source>
        <tissue evidence="3">Nenye</tissue>
    </source>
</reference>
<dbReference type="PANTHER" id="PTHR42841">
    <property type="entry name" value="AMINE OXIDASE"/>
    <property type="match status" value="1"/>
</dbReference>
<sequence>MKLMLAVPPSSAIPFGFGTFFSTNSKPSHFSQSFLHHHRRPFKPIIASSPQISLDSPLSNQNPSSTSSSPSSLPKKTGVIIIGAGLAGLAAATRLQADDIPFVILEASDAVGGRVRSDFVDGYILDRGFQIFITGYPEAQKLLDYASLNLRKFYAGAQVYYGGRFHVVADPSRHFSDALSSLVNPMGSVVDKILIALTRIRVLTRSNDEILTAPEVSTIELLRRFGFSDSILDRFFRPFFGGIFFDTELKTTSRLFDFIFKCLALGENTLPASGISAIPEQLAAKLPSNSILFNSRASSIAVVEADSDDFSVRLENGEELKSDLGVIVAVEEFEAVKILAGNLETPVQVRIPVRSTVCLYFSTDQNKIPVKDPVLFLNGSGKGIVNNMFFATNVAPSYAPSGKALVSVSLIGLFDNVAEEELVDRVVKELSGWFGEAVVGSWRYLRMYRVRFAQPNQCPPTDLMKNPRVKPGLYICGDYVTSATFDGALVSGRRAAEALLRDRTLSKV</sequence>
<evidence type="ECO:0000313" key="3">
    <source>
        <dbReference type="EMBL" id="KAL3515567.1"/>
    </source>
</evidence>
<keyword evidence="4" id="KW-1185">Reference proteome</keyword>
<dbReference type="Gene3D" id="3.90.660.20">
    <property type="entry name" value="Protoporphyrinogen oxidase, mitochondrial, domain 2"/>
    <property type="match status" value="1"/>
</dbReference>
<evidence type="ECO:0000256" key="1">
    <source>
        <dbReference type="SAM" id="MobiDB-lite"/>
    </source>
</evidence>
<dbReference type="Proteomes" id="UP001630127">
    <property type="component" value="Unassembled WGS sequence"/>
</dbReference>
<dbReference type="Gene3D" id="3.50.50.60">
    <property type="entry name" value="FAD/NAD(P)-binding domain"/>
    <property type="match status" value="1"/>
</dbReference>
<feature type="domain" description="Amine oxidase" evidence="2">
    <location>
        <begin position="86"/>
        <end position="500"/>
    </location>
</feature>
<proteinExistence type="predicted"/>
<dbReference type="Pfam" id="PF01593">
    <property type="entry name" value="Amino_oxidase"/>
    <property type="match status" value="1"/>
</dbReference>
<accession>A0ABD2ZBT1</accession>
<feature type="compositionally biased region" description="Low complexity" evidence="1">
    <location>
        <begin position="56"/>
        <end position="74"/>
    </location>
</feature>
<name>A0ABD2ZBT1_9GENT</name>
<dbReference type="SUPFAM" id="SSF51905">
    <property type="entry name" value="FAD/NAD(P)-binding domain"/>
    <property type="match status" value="1"/>
</dbReference>